<comment type="caution">
    <text evidence="2">The sequence shown here is derived from an EMBL/GenBank/DDBJ whole genome shotgun (WGS) entry which is preliminary data.</text>
</comment>
<keyword evidence="3" id="KW-1185">Reference proteome</keyword>
<dbReference type="AlphaFoldDB" id="A0AAD6RJR5"/>
<organism evidence="2 3">
    <name type="scientific">Populus alba x Populus x berolinensis</name>
    <dbReference type="NCBI Taxonomy" id="444605"/>
    <lineage>
        <taxon>Eukaryota</taxon>
        <taxon>Viridiplantae</taxon>
        <taxon>Streptophyta</taxon>
        <taxon>Embryophyta</taxon>
        <taxon>Tracheophyta</taxon>
        <taxon>Spermatophyta</taxon>
        <taxon>Magnoliopsida</taxon>
        <taxon>eudicotyledons</taxon>
        <taxon>Gunneridae</taxon>
        <taxon>Pentapetalae</taxon>
        <taxon>rosids</taxon>
        <taxon>fabids</taxon>
        <taxon>Malpighiales</taxon>
        <taxon>Salicaceae</taxon>
        <taxon>Saliceae</taxon>
        <taxon>Populus</taxon>
    </lineage>
</organism>
<evidence type="ECO:0000256" key="1">
    <source>
        <dbReference type="SAM" id="MobiDB-lite"/>
    </source>
</evidence>
<dbReference type="Proteomes" id="UP001164929">
    <property type="component" value="Chromosome 1"/>
</dbReference>
<dbReference type="EMBL" id="JAQIZT010000001">
    <property type="protein sequence ID" value="KAJ7009991.1"/>
    <property type="molecule type" value="Genomic_DNA"/>
</dbReference>
<evidence type="ECO:0000313" key="2">
    <source>
        <dbReference type="EMBL" id="KAJ7009991.1"/>
    </source>
</evidence>
<evidence type="ECO:0000313" key="3">
    <source>
        <dbReference type="Proteomes" id="UP001164929"/>
    </source>
</evidence>
<reference evidence="2 3" key="1">
    <citation type="journal article" date="2023" name="Mol. Ecol. Resour.">
        <title>Chromosome-level genome assembly of a triploid poplar Populus alba 'Berolinensis'.</title>
        <authorList>
            <person name="Chen S."/>
            <person name="Yu Y."/>
            <person name="Wang X."/>
            <person name="Wang S."/>
            <person name="Zhang T."/>
            <person name="Zhou Y."/>
            <person name="He R."/>
            <person name="Meng N."/>
            <person name="Wang Y."/>
            <person name="Liu W."/>
            <person name="Liu Z."/>
            <person name="Liu J."/>
            <person name="Guo Q."/>
            <person name="Huang H."/>
            <person name="Sederoff R.R."/>
            <person name="Wang G."/>
            <person name="Qu G."/>
            <person name="Chen S."/>
        </authorList>
    </citation>
    <scope>NUCLEOTIDE SEQUENCE [LARGE SCALE GENOMIC DNA]</scope>
    <source>
        <strain evidence="2">SC-2020</strain>
    </source>
</reference>
<accession>A0AAD6RJR5</accession>
<protein>
    <submittedName>
        <fullName evidence="2">Uncharacterized protein</fullName>
    </submittedName>
</protein>
<proteinExistence type="predicted"/>
<gene>
    <name evidence="2" type="ORF">NC653_000644</name>
</gene>
<name>A0AAD6RJR5_9ROSI</name>
<sequence>MVVNGIPLGTGLSGQNPKGQIQTQLGPDVLGLGFGTNPVIDDILTNSPDLGSQQLGKAQRRFMWLRFPQNGPHRRWHLQPCSKGENLVMP</sequence>
<feature type="region of interest" description="Disordered" evidence="1">
    <location>
        <begin position="1"/>
        <end position="20"/>
    </location>
</feature>